<accession>A0A5N5RJI5</accession>
<dbReference type="InterPro" id="IPR004256">
    <property type="entry name" value="DUF234"/>
</dbReference>
<evidence type="ECO:0000313" key="2">
    <source>
        <dbReference type="EMBL" id="KAB5606871.1"/>
    </source>
</evidence>
<evidence type="ECO:0000313" key="3">
    <source>
        <dbReference type="Proteomes" id="UP000326336"/>
    </source>
</evidence>
<dbReference type="Pfam" id="PF03008">
    <property type="entry name" value="DUF234"/>
    <property type="match status" value="1"/>
</dbReference>
<evidence type="ECO:0000259" key="1">
    <source>
        <dbReference type="Pfam" id="PF03008"/>
    </source>
</evidence>
<dbReference type="EMBL" id="RQSP01000018">
    <property type="protein sequence ID" value="KAB5606871.1"/>
    <property type="molecule type" value="Genomic_DNA"/>
</dbReference>
<gene>
    <name evidence="2" type="ORF">EHS19_06100</name>
</gene>
<protein>
    <recommendedName>
        <fullName evidence="1">DUF234 domain-containing protein</fullName>
    </recommendedName>
</protein>
<proteinExistence type="predicted"/>
<reference evidence="2 3" key="1">
    <citation type="journal article" date="2019" name="Int. J. Syst. Evol. Microbiol.">
        <title>Bifidobacterium jacchi sp. nov., isolated from the faeces of a baby common marmoset (Callithrix jacchus).</title>
        <authorList>
            <person name="Modesto M."/>
            <person name="Watanabe K."/>
            <person name="Arita M."/>
            <person name="Satti M."/>
            <person name="Oki K."/>
            <person name="Sciavilla P."/>
            <person name="Patavino C."/>
            <person name="Camma C."/>
            <person name="Michelini S."/>
            <person name="Sgorbati B."/>
            <person name="Mattarelli P."/>
        </authorList>
    </citation>
    <scope>NUCLEOTIDE SEQUENCE [LARGE SCALE GENOMIC DNA]</scope>
    <source>
        <strain evidence="2 3">MRM 9.3</strain>
    </source>
</reference>
<dbReference type="OrthoDB" id="9813134at2"/>
<feature type="domain" description="DUF234" evidence="1">
    <location>
        <begin position="9"/>
        <end position="56"/>
    </location>
</feature>
<dbReference type="Proteomes" id="UP000326336">
    <property type="component" value="Unassembled WGS sequence"/>
</dbReference>
<sequence>MKMRHLDGYDRLPSPILEAGRWWGSDPKTHRQEEIDSIVTGADPTKEVFCERKWRNDPVGESEYRSLQRCSRLLPYPNKHYALFSESGFTDHLQRLVDGDSTVQLVSFDEMTASRQVSRKVRG</sequence>
<organism evidence="2 3">
    <name type="scientific">Bifidobacterium jacchi</name>
    <dbReference type="NCBI Taxonomy" id="2490545"/>
    <lineage>
        <taxon>Bacteria</taxon>
        <taxon>Bacillati</taxon>
        <taxon>Actinomycetota</taxon>
        <taxon>Actinomycetes</taxon>
        <taxon>Bifidobacteriales</taxon>
        <taxon>Bifidobacteriaceae</taxon>
        <taxon>Bifidobacterium</taxon>
    </lineage>
</organism>
<name>A0A5N5RJI5_9BIFI</name>
<keyword evidence="3" id="KW-1185">Reference proteome</keyword>
<dbReference type="AlphaFoldDB" id="A0A5N5RJI5"/>
<comment type="caution">
    <text evidence="2">The sequence shown here is derived from an EMBL/GenBank/DDBJ whole genome shotgun (WGS) entry which is preliminary data.</text>
</comment>